<dbReference type="Proteomes" id="UP001501821">
    <property type="component" value="Unassembled WGS sequence"/>
</dbReference>
<sequence length="430" mass="46075">MTEAATTETPVTASFRLRFHAISDVGRVRKDNQDSGYAGPWLLAVCDGVGGAARGDIASSTAIGELRQLDEQPGSGDLLVRVTDGLHEAHEAIAGQVDQDPALNGTSTTATVALFDGNKAAIGHVGDSRAYLFRDGELSQLTTDHTFVQTLIDEGRITEAEARVHPHRNLILKALDGLHEVEPDVFALELVPGDRLFLCSDGACGVLEPARIADVLSGGSPEYAAIELVRASLEAGSSDNVTCIVADVLTEEQAAEQPPADPQVVGAAAELKRRLPRTLFRGHRSGDTGELEPVAAEIPDGVDFAIRADPVDPEAYRYAPRPPARYAWTKRILALVVVLGVLWVALASAYWWTQQQYYVGDHDGHVAIYRGIPGVPGLSSLYKDSDVPVDSLEPGLQSELDDGISVDDYDQAKDRVAMYAHQAQNAEPSE</sequence>
<evidence type="ECO:0000313" key="4">
    <source>
        <dbReference type="Proteomes" id="UP001501821"/>
    </source>
</evidence>
<dbReference type="PROSITE" id="PS51746">
    <property type="entry name" value="PPM_2"/>
    <property type="match status" value="1"/>
</dbReference>
<dbReference type="RefSeq" id="WP_344775673.1">
    <property type="nucleotide sequence ID" value="NZ_BAABAH010000007.1"/>
</dbReference>
<feature type="domain" description="PPM-type phosphatase" evidence="2">
    <location>
        <begin position="18"/>
        <end position="248"/>
    </location>
</feature>
<evidence type="ECO:0000313" key="3">
    <source>
        <dbReference type="EMBL" id="GAA3821522.1"/>
    </source>
</evidence>
<keyword evidence="1" id="KW-0812">Transmembrane</keyword>
<gene>
    <name evidence="3" type="ORF">GCM10022242_24010</name>
</gene>
<evidence type="ECO:0000259" key="2">
    <source>
        <dbReference type="PROSITE" id="PS51746"/>
    </source>
</evidence>
<keyword evidence="1" id="KW-1133">Transmembrane helix</keyword>
<dbReference type="EMBL" id="BAABAH010000007">
    <property type="protein sequence ID" value="GAA3821522.1"/>
    <property type="molecule type" value="Genomic_DNA"/>
</dbReference>
<dbReference type="InterPro" id="IPR001932">
    <property type="entry name" value="PPM-type_phosphatase-like_dom"/>
</dbReference>
<name>A0ABP7ILU9_9ACTN</name>
<keyword evidence="4" id="KW-1185">Reference proteome</keyword>
<comment type="caution">
    <text evidence="3">The sequence shown here is derived from an EMBL/GenBank/DDBJ whole genome shotgun (WGS) entry which is preliminary data.</text>
</comment>
<protein>
    <submittedName>
        <fullName evidence="3">Stp1/IreP family PP2C-type Ser/Thr phosphatase</fullName>
    </submittedName>
</protein>
<organism evidence="3 4">
    <name type="scientific">Nocardioides panacisoli</name>
    <dbReference type="NCBI Taxonomy" id="627624"/>
    <lineage>
        <taxon>Bacteria</taxon>
        <taxon>Bacillati</taxon>
        <taxon>Actinomycetota</taxon>
        <taxon>Actinomycetes</taxon>
        <taxon>Propionibacteriales</taxon>
        <taxon>Nocardioidaceae</taxon>
        <taxon>Nocardioides</taxon>
    </lineage>
</organism>
<evidence type="ECO:0000256" key="1">
    <source>
        <dbReference type="SAM" id="Phobius"/>
    </source>
</evidence>
<dbReference type="SMART" id="SM00332">
    <property type="entry name" value="PP2Cc"/>
    <property type="match status" value="1"/>
</dbReference>
<dbReference type="InterPro" id="IPR015655">
    <property type="entry name" value="PP2C"/>
</dbReference>
<dbReference type="CDD" id="cd00143">
    <property type="entry name" value="PP2Cc"/>
    <property type="match status" value="1"/>
</dbReference>
<dbReference type="InterPro" id="IPR036457">
    <property type="entry name" value="PPM-type-like_dom_sf"/>
</dbReference>
<feature type="transmembrane region" description="Helical" evidence="1">
    <location>
        <begin position="332"/>
        <end position="352"/>
    </location>
</feature>
<dbReference type="SMART" id="SM00331">
    <property type="entry name" value="PP2C_SIG"/>
    <property type="match status" value="1"/>
</dbReference>
<reference evidence="4" key="1">
    <citation type="journal article" date="2019" name="Int. J. Syst. Evol. Microbiol.">
        <title>The Global Catalogue of Microorganisms (GCM) 10K type strain sequencing project: providing services to taxonomists for standard genome sequencing and annotation.</title>
        <authorList>
            <consortium name="The Broad Institute Genomics Platform"/>
            <consortium name="The Broad Institute Genome Sequencing Center for Infectious Disease"/>
            <person name="Wu L."/>
            <person name="Ma J."/>
        </authorList>
    </citation>
    <scope>NUCLEOTIDE SEQUENCE [LARGE SCALE GENOMIC DNA]</scope>
    <source>
        <strain evidence="4">JCM 16953</strain>
    </source>
</reference>
<dbReference type="Pfam" id="PF00481">
    <property type="entry name" value="PP2C"/>
    <property type="match status" value="1"/>
</dbReference>
<proteinExistence type="predicted"/>
<accession>A0ABP7ILU9</accession>
<dbReference type="PANTHER" id="PTHR47992">
    <property type="entry name" value="PROTEIN PHOSPHATASE"/>
    <property type="match status" value="1"/>
</dbReference>
<dbReference type="Gene3D" id="3.60.40.10">
    <property type="entry name" value="PPM-type phosphatase domain"/>
    <property type="match status" value="1"/>
</dbReference>
<keyword evidence="1" id="KW-0472">Membrane</keyword>
<dbReference type="SUPFAM" id="SSF81606">
    <property type="entry name" value="PP2C-like"/>
    <property type="match status" value="1"/>
</dbReference>